<name>A0A9Q9BCD7_TREDN</name>
<dbReference type="Gene3D" id="1.20.120.330">
    <property type="entry name" value="Nucleotidyltransferases domain 2"/>
    <property type="match status" value="1"/>
</dbReference>
<dbReference type="InterPro" id="IPR010235">
    <property type="entry name" value="HepT"/>
</dbReference>
<evidence type="ECO:0000313" key="2">
    <source>
        <dbReference type="Proteomes" id="UP001056981"/>
    </source>
</evidence>
<dbReference type="RefSeq" id="WP_253716382.1">
    <property type="nucleotide sequence ID" value="NZ_CP051522.1"/>
</dbReference>
<accession>A0A9Q9BCD7</accession>
<dbReference type="Proteomes" id="UP001056981">
    <property type="component" value="Chromosome"/>
</dbReference>
<protein>
    <submittedName>
        <fullName evidence="1">Nucleotidyltransferase</fullName>
    </submittedName>
</protein>
<dbReference type="Pfam" id="PF08780">
    <property type="entry name" value="NTase_sub_bind"/>
    <property type="match status" value="1"/>
</dbReference>
<dbReference type="AlphaFoldDB" id="A0A9Q9BCD7"/>
<organism evidence="1 2">
    <name type="scientific">Treponema denticola</name>
    <dbReference type="NCBI Taxonomy" id="158"/>
    <lineage>
        <taxon>Bacteria</taxon>
        <taxon>Pseudomonadati</taxon>
        <taxon>Spirochaetota</taxon>
        <taxon>Spirochaetia</taxon>
        <taxon>Spirochaetales</taxon>
        <taxon>Treponemataceae</taxon>
        <taxon>Treponema</taxon>
    </lineage>
</organism>
<dbReference type="EMBL" id="CP051635">
    <property type="protein sequence ID" value="UTC99860.1"/>
    <property type="molecule type" value="Genomic_DNA"/>
</dbReference>
<gene>
    <name evidence="1" type="ORF">E4N86_03730</name>
</gene>
<proteinExistence type="predicted"/>
<reference evidence="1" key="1">
    <citation type="submission" date="2020-04" db="EMBL/GenBank/DDBJ databases">
        <title>Comparative genomics of oral phylogroup-2 Treponema strains.</title>
        <authorList>
            <person name="Zeng H."/>
            <person name="Chan Y.K."/>
            <person name="Watt R.M."/>
        </authorList>
    </citation>
    <scope>NUCLEOTIDE SEQUENCE</scope>
    <source>
        <strain evidence="1">OMZ 905</strain>
    </source>
</reference>
<dbReference type="SUPFAM" id="SSF81593">
    <property type="entry name" value="Nucleotidyltransferase substrate binding subunit/domain"/>
    <property type="match status" value="1"/>
</dbReference>
<dbReference type="NCBIfam" id="TIGR01987">
    <property type="entry name" value="HI0074"/>
    <property type="match status" value="1"/>
</dbReference>
<sequence>MTNTQNIRWKQRFQNFQKAFLLLKEIVESKDNLSEYEAIVQEGIVQRFEYTFELAWKTLKDKMEFDGISFERISPKYVFKDAYKSKYIDDIDIWIEMTNSRNLMSYTYDSLKLPEILKNIKESFYPELLKVYNYFKTEV</sequence>
<evidence type="ECO:0000313" key="1">
    <source>
        <dbReference type="EMBL" id="UTC99860.1"/>
    </source>
</evidence>